<comment type="caution">
    <text evidence="1">The sequence shown here is derived from an EMBL/GenBank/DDBJ whole genome shotgun (WGS) entry which is preliminary data.</text>
</comment>
<gene>
    <name evidence="1" type="ORF">LTR97_004478</name>
</gene>
<evidence type="ECO:0000313" key="1">
    <source>
        <dbReference type="EMBL" id="KAK5701660.1"/>
    </source>
</evidence>
<dbReference type="AlphaFoldDB" id="A0AAN7W8L3"/>
<name>A0AAN7W8L3_9PEZI</name>
<protein>
    <submittedName>
        <fullName evidence="1">Uncharacterized protein</fullName>
    </submittedName>
</protein>
<organism evidence="1 2">
    <name type="scientific">Elasticomyces elasticus</name>
    <dbReference type="NCBI Taxonomy" id="574655"/>
    <lineage>
        <taxon>Eukaryota</taxon>
        <taxon>Fungi</taxon>
        <taxon>Dikarya</taxon>
        <taxon>Ascomycota</taxon>
        <taxon>Pezizomycotina</taxon>
        <taxon>Dothideomycetes</taxon>
        <taxon>Dothideomycetidae</taxon>
        <taxon>Mycosphaerellales</taxon>
        <taxon>Teratosphaeriaceae</taxon>
        <taxon>Elasticomyces</taxon>
    </lineage>
</organism>
<accession>A0AAN7W8L3</accession>
<sequence>MCQLETLHYACCDRTEDPAKAVLKFCAISDPVDADDWRTGKREPCKSYKRHTRTETVNAKFCCSEECCSKLLAPFHQGVVHEGKSINIKVVSKLKGLHWGKRGKYSNMENKALQRAQAEHEHCKEQREKFYAPQVFTEEDLEARDYYLEPITHAMGSGKVNYI</sequence>
<proteinExistence type="predicted"/>
<reference evidence="1" key="1">
    <citation type="submission" date="2023-08" db="EMBL/GenBank/DDBJ databases">
        <title>Black Yeasts Isolated from many extreme environments.</title>
        <authorList>
            <person name="Coleine C."/>
            <person name="Stajich J.E."/>
            <person name="Selbmann L."/>
        </authorList>
    </citation>
    <scope>NUCLEOTIDE SEQUENCE</scope>
    <source>
        <strain evidence="1">CCFEE 5810</strain>
    </source>
</reference>
<evidence type="ECO:0000313" key="2">
    <source>
        <dbReference type="Proteomes" id="UP001310594"/>
    </source>
</evidence>
<dbReference type="Proteomes" id="UP001310594">
    <property type="component" value="Unassembled WGS sequence"/>
</dbReference>
<dbReference type="EMBL" id="JAVRQU010000006">
    <property type="protein sequence ID" value="KAK5701660.1"/>
    <property type="molecule type" value="Genomic_DNA"/>
</dbReference>